<organism evidence="1 2">
    <name type="scientific">Coptis chinensis</name>
    <dbReference type="NCBI Taxonomy" id="261450"/>
    <lineage>
        <taxon>Eukaryota</taxon>
        <taxon>Viridiplantae</taxon>
        <taxon>Streptophyta</taxon>
        <taxon>Embryophyta</taxon>
        <taxon>Tracheophyta</taxon>
        <taxon>Spermatophyta</taxon>
        <taxon>Magnoliopsida</taxon>
        <taxon>Ranunculales</taxon>
        <taxon>Ranunculaceae</taxon>
        <taxon>Coptidoideae</taxon>
        <taxon>Coptis</taxon>
    </lineage>
</organism>
<keyword evidence="2" id="KW-1185">Reference proteome</keyword>
<evidence type="ECO:0000313" key="2">
    <source>
        <dbReference type="Proteomes" id="UP000631114"/>
    </source>
</evidence>
<proteinExistence type="predicted"/>
<comment type="caution">
    <text evidence="1">The sequence shown here is derived from an EMBL/GenBank/DDBJ whole genome shotgun (WGS) entry which is preliminary data.</text>
</comment>
<reference evidence="1 2" key="1">
    <citation type="submission" date="2020-10" db="EMBL/GenBank/DDBJ databases">
        <title>The Coptis chinensis genome and diversification of protoberbering-type alkaloids.</title>
        <authorList>
            <person name="Wang B."/>
            <person name="Shu S."/>
            <person name="Song C."/>
            <person name="Liu Y."/>
        </authorList>
    </citation>
    <scope>NUCLEOTIDE SEQUENCE [LARGE SCALE GENOMIC DNA]</scope>
    <source>
        <strain evidence="1">HL-2020</strain>
        <tissue evidence="1">Leaf</tissue>
    </source>
</reference>
<evidence type="ECO:0000313" key="1">
    <source>
        <dbReference type="EMBL" id="KAF9607893.1"/>
    </source>
</evidence>
<dbReference type="OrthoDB" id="10264738at2759"/>
<protein>
    <submittedName>
        <fullName evidence="1">Uncharacterized protein</fullName>
    </submittedName>
</protein>
<accession>A0A835I0S8</accession>
<dbReference type="Proteomes" id="UP000631114">
    <property type="component" value="Unassembled WGS sequence"/>
</dbReference>
<gene>
    <name evidence="1" type="ORF">IFM89_003597</name>
</gene>
<dbReference type="EMBL" id="JADFTS010000004">
    <property type="protein sequence ID" value="KAF9607893.1"/>
    <property type="molecule type" value="Genomic_DNA"/>
</dbReference>
<name>A0A835I0S8_9MAGN</name>
<sequence length="73" mass="8243">MSAIPQGIGREKWIQTIPRVLVVDFVKTACMITFPINRWDHSVAGLVGYAYLGDMDVREHIIPIPHVKQVKVS</sequence>
<dbReference type="AlphaFoldDB" id="A0A835I0S8"/>